<organism evidence="1 2">
    <name type="scientific">Terriglobus roseus</name>
    <dbReference type="NCBI Taxonomy" id="392734"/>
    <lineage>
        <taxon>Bacteria</taxon>
        <taxon>Pseudomonadati</taxon>
        <taxon>Acidobacteriota</taxon>
        <taxon>Terriglobia</taxon>
        <taxon>Terriglobales</taxon>
        <taxon>Acidobacteriaceae</taxon>
        <taxon>Terriglobus</taxon>
    </lineage>
</organism>
<proteinExistence type="predicted"/>
<gene>
    <name evidence="1" type="ORF">SAMN05444167_0638</name>
</gene>
<sequence length="261" mass="28977">MDTLMSRRGQFMSSTARLFISFLFVAQATGQVTDLRIEPQQVDAGSAATLRWNLKDGQAAYILGVGEIAGRGSIQVRPRQTTAYTLLVMSQTGITSKSVELEVKNAARGDDDTCSPRQSDYKYPKTFTSADTSIISALGSIHRVLQDQMGLVVSEIQTPPLKPHFFFSTNCAIKGNLVFPGDAATFPEDKHIGARRVSYQVEISESSSARNPGQPPELGYRISTFIQYRRKIESTWRIEQNETAYERASEMLRGSLPFLHN</sequence>
<dbReference type="EMBL" id="LT629690">
    <property type="protein sequence ID" value="SDE85509.1"/>
    <property type="molecule type" value="Genomic_DNA"/>
</dbReference>
<dbReference type="AlphaFoldDB" id="A0A1G7GBV9"/>
<keyword evidence="2" id="KW-1185">Reference proteome</keyword>
<protein>
    <submittedName>
        <fullName evidence="1">Uncharacterized protein</fullName>
    </submittedName>
</protein>
<accession>A0A1G7GBV9</accession>
<evidence type="ECO:0000313" key="1">
    <source>
        <dbReference type="EMBL" id="SDE85509.1"/>
    </source>
</evidence>
<reference evidence="2" key="1">
    <citation type="submission" date="2016-10" db="EMBL/GenBank/DDBJ databases">
        <authorList>
            <person name="Varghese N."/>
            <person name="Submissions S."/>
        </authorList>
    </citation>
    <scope>NUCLEOTIDE SEQUENCE [LARGE SCALE GENOMIC DNA]</scope>
    <source>
        <strain evidence="2">GAS232</strain>
    </source>
</reference>
<name>A0A1G7GBV9_9BACT</name>
<evidence type="ECO:0000313" key="2">
    <source>
        <dbReference type="Proteomes" id="UP000182427"/>
    </source>
</evidence>
<dbReference type="Proteomes" id="UP000182427">
    <property type="component" value="Chromosome I"/>
</dbReference>